<dbReference type="Proteomes" id="UP000887563">
    <property type="component" value="Unplaced"/>
</dbReference>
<protein>
    <submittedName>
        <fullName evidence="2">Candidate secreted effector</fullName>
    </submittedName>
</protein>
<evidence type="ECO:0000313" key="2">
    <source>
        <dbReference type="WBParaSite" id="Minc3s00553g14195"/>
    </source>
</evidence>
<keyword evidence="1" id="KW-1185">Reference proteome</keyword>
<dbReference type="AlphaFoldDB" id="A0A914LIF4"/>
<name>A0A914LIF4_MELIC</name>
<evidence type="ECO:0000313" key="1">
    <source>
        <dbReference type="Proteomes" id="UP000887563"/>
    </source>
</evidence>
<dbReference type="WBParaSite" id="Minc3s00553g14195">
    <property type="protein sequence ID" value="Minc3s00553g14195"/>
    <property type="gene ID" value="Minc3s00553g14195"/>
</dbReference>
<sequence>MLSLPRISSTILAAFQSDRGSRFSSSTRTMSPSLGVIFASPCPLGNFSRRESRLLDFQNFQKLFRRN</sequence>
<organism evidence="1 2">
    <name type="scientific">Meloidogyne incognita</name>
    <name type="common">Southern root-knot nematode worm</name>
    <name type="synonym">Oxyuris incognita</name>
    <dbReference type="NCBI Taxonomy" id="6306"/>
    <lineage>
        <taxon>Eukaryota</taxon>
        <taxon>Metazoa</taxon>
        <taxon>Ecdysozoa</taxon>
        <taxon>Nematoda</taxon>
        <taxon>Chromadorea</taxon>
        <taxon>Rhabditida</taxon>
        <taxon>Tylenchina</taxon>
        <taxon>Tylenchomorpha</taxon>
        <taxon>Tylenchoidea</taxon>
        <taxon>Meloidogynidae</taxon>
        <taxon>Meloidogyninae</taxon>
        <taxon>Meloidogyne</taxon>
        <taxon>Meloidogyne incognita group</taxon>
    </lineage>
</organism>
<accession>A0A914LIF4</accession>
<proteinExistence type="predicted"/>
<reference evidence="2" key="1">
    <citation type="submission" date="2022-11" db="UniProtKB">
        <authorList>
            <consortium name="WormBaseParasite"/>
        </authorList>
    </citation>
    <scope>IDENTIFICATION</scope>
</reference>